<keyword evidence="1" id="KW-0813">Transport</keyword>
<dbReference type="InterPro" id="IPR003439">
    <property type="entry name" value="ABC_transporter-like_ATP-bd"/>
</dbReference>
<keyword evidence="6" id="KW-1185">Reference proteome</keyword>
<dbReference type="PANTHER" id="PTHR42939">
    <property type="entry name" value="ABC TRANSPORTER ATP-BINDING PROTEIN ALBC-RELATED"/>
    <property type="match status" value="1"/>
</dbReference>
<dbReference type="GO" id="GO:0016887">
    <property type="term" value="F:ATP hydrolysis activity"/>
    <property type="evidence" value="ECO:0007669"/>
    <property type="project" value="InterPro"/>
</dbReference>
<dbReference type="AlphaFoldDB" id="A0A3G1L0B3"/>
<name>A0A3G1L0B3_FORW1</name>
<evidence type="ECO:0000256" key="2">
    <source>
        <dbReference type="ARBA" id="ARBA00022741"/>
    </source>
</evidence>
<keyword evidence="3" id="KW-0067">ATP-binding</keyword>
<proteinExistence type="predicted"/>
<evidence type="ECO:0000256" key="3">
    <source>
        <dbReference type="ARBA" id="ARBA00022840"/>
    </source>
</evidence>
<dbReference type="Proteomes" id="UP000323521">
    <property type="component" value="Chromosome"/>
</dbReference>
<evidence type="ECO:0000313" key="5">
    <source>
        <dbReference type="EMBL" id="ATW28097.1"/>
    </source>
</evidence>
<dbReference type="PROSITE" id="PS50893">
    <property type="entry name" value="ABC_TRANSPORTER_2"/>
    <property type="match status" value="1"/>
</dbReference>
<dbReference type="EMBL" id="CP017634">
    <property type="protein sequence ID" value="ATW28097.1"/>
    <property type="molecule type" value="Genomic_DNA"/>
</dbReference>
<evidence type="ECO:0000259" key="4">
    <source>
        <dbReference type="PROSITE" id="PS50893"/>
    </source>
</evidence>
<gene>
    <name evidence="5" type="ORF">DCMF_28085</name>
</gene>
<dbReference type="PANTHER" id="PTHR42939:SF1">
    <property type="entry name" value="ABC TRANSPORTER ATP-BINDING PROTEIN ALBC-RELATED"/>
    <property type="match status" value="1"/>
</dbReference>
<dbReference type="SMART" id="SM00382">
    <property type="entry name" value="AAA"/>
    <property type="match status" value="1"/>
</dbReference>
<dbReference type="InterPro" id="IPR051782">
    <property type="entry name" value="ABC_Transporter_VariousFunc"/>
</dbReference>
<evidence type="ECO:0000256" key="1">
    <source>
        <dbReference type="ARBA" id="ARBA00022448"/>
    </source>
</evidence>
<dbReference type="CDD" id="cd03230">
    <property type="entry name" value="ABC_DR_subfamily_A"/>
    <property type="match status" value="1"/>
</dbReference>
<dbReference type="GO" id="GO:0005524">
    <property type="term" value="F:ATP binding"/>
    <property type="evidence" value="ECO:0007669"/>
    <property type="project" value="UniProtKB-KW"/>
</dbReference>
<dbReference type="KEGG" id="fwa:DCMF_28085"/>
<dbReference type="SUPFAM" id="SSF52540">
    <property type="entry name" value="P-loop containing nucleoside triphosphate hydrolases"/>
    <property type="match status" value="1"/>
</dbReference>
<feature type="domain" description="ABC transporter" evidence="4">
    <location>
        <begin position="10"/>
        <end position="235"/>
    </location>
</feature>
<protein>
    <submittedName>
        <fullName evidence="5">ABC transporter</fullName>
    </submittedName>
</protein>
<dbReference type="Pfam" id="PF00005">
    <property type="entry name" value="ABC_tran"/>
    <property type="match status" value="1"/>
</dbReference>
<sequence length="306" mass="33917">MGGGRIVNVIECHGLTKAYGNLKAVNDLSVNIQENKITGLIGRNGAGKTTLLKLIAGFLHKTSGEVFVFSERPFNSIKVSANIIFVDDHMMFPPSLNLDEIVDFAGSLYENFDREIAGGLLKYFDLKLAQPHSSLSKGMKSTFNSILGISARCALTIFDEPTTGMDAAIRKDFYRALLKDYMAYPRTMLISSHHLNEIEDLMEDVLLLHEGKERLHMPITDLAELAVGLRGKSHMMEELVKDQEIFHQESLGKDDVYLVVRNNLAGEKLQKARGAGVEISPVSSEDLCVYLTAKTKGGIDHVFDRN</sequence>
<dbReference type="InterPro" id="IPR027417">
    <property type="entry name" value="P-loop_NTPase"/>
</dbReference>
<keyword evidence="2" id="KW-0547">Nucleotide-binding</keyword>
<dbReference type="Gene3D" id="3.40.50.300">
    <property type="entry name" value="P-loop containing nucleotide triphosphate hydrolases"/>
    <property type="match status" value="1"/>
</dbReference>
<reference evidence="5 6" key="1">
    <citation type="submission" date="2016-10" db="EMBL/GenBank/DDBJ databases">
        <title>Complete Genome Sequence of Peptococcaceae strain DCMF.</title>
        <authorList>
            <person name="Edwards R.J."/>
            <person name="Holland S.I."/>
            <person name="Deshpande N.P."/>
            <person name="Wong Y.K."/>
            <person name="Ertan H."/>
            <person name="Manefield M."/>
            <person name="Russell T.L."/>
            <person name="Lee M.J."/>
        </authorList>
    </citation>
    <scope>NUCLEOTIDE SEQUENCE [LARGE SCALE GENOMIC DNA]</scope>
    <source>
        <strain evidence="5 6">DCMF</strain>
    </source>
</reference>
<accession>A0A3G1L0B3</accession>
<dbReference type="InterPro" id="IPR003593">
    <property type="entry name" value="AAA+_ATPase"/>
</dbReference>
<organism evidence="5 6">
    <name type="scientific">Formimonas warabiya</name>
    <dbReference type="NCBI Taxonomy" id="1761012"/>
    <lineage>
        <taxon>Bacteria</taxon>
        <taxon>Bacillati</taxon>
        <taxon>Bacillota</taxon>
        <taxon>Clostridia</taxon>
        <taxon>Eubacteriales</taxon>
        <taxon>Peptococcaceae</taxon>
        <taxon>Candidatus Formimonas</taxon>
    </lineage>
</organism>
<evidence type="ECO:0000313" key="6">
    <source>
        <dbReference type="Proteomes" id="UP000323521"/>
    </source>
</evidence>